<organism evidence="3 4">
    <name type="scientific">Paractinoplanes pyxinae</name>
    <dbReference type="NCBI Taxonomy" id="2997416"/>
    <lineage>
        <taxon>Bacteria</taxon>
        <taxon>Bacillati</taxon>
        <taxon>Actinomycetota</taxon>
        <taxon>Actinomycetes</taxon>
        <taxon>Micromonosporales</taxon>
        <taxon>Micromonosporaceae</taxon>
        <taxon>Paractinoplanes</taxon>
    </lineage>
</organism>
<reference evidence="3" key="1">
    <citation type="submission" date="2022-11" db="EMBL/GenBank/DDBJ databases">
        <authorList>
            <person name="Somphong A."/>
            <person name="Phongsopitanun W."/>
        </authorList>
    </citation>
    <scope>NUCLEOTIDE SEQUENCE</scope>
    <source>
        <strain evidence="3">Pm04-4</strain>
    </source>
</reference>
<feature type="compositionally biased region" description="Basic and acidic residues" evidence="1">
    <location>
        <begin position="42"/>
        <end position="52"/>
    </location>
</feature>
<sequence length="171" mass="18665">MRRHVVVLAIALTALSACGSQPEQQAEAPKVATLSSQAPSAKPERPRERLDTTPEEFEAMLKPYYECMDEKGVLAVRVATNGRKKAMTADEIAKGEAADRICEPLYYPLPPWEKDPANPEARDFARAVVKCLEGQGIDAGVEPDGLTVSFGRDVRKGLDKLPECEREAAAK</sequence>
<evidence type="ECO:0000313" key="4">
    <source>
        <dbReference type="Proteomes" id="UP001151002"/>
    </source>
</evidence>
<feature type="region of interest" description="Disordered" evidence="1">
    <location>
        <begin position="19"/>
        <end position="53"/>
    </location>
</feature>
<evidence type="ECO:0000313" key="3">
    <source>
        <dbReference type="EMBL" id="MCY1138251.1"/>
    </source>
</evidence>
<dbReference type="PROSITE" id="PS51257">
    <property type="entry name" value="PROKAR_LIPOPROTEIN"/>
    <property type="match status" value="1"/>
</dbReference>
<keyword evidence="4" id="KW-1185">Reference proteome</keyword>
<evidence type="ECO:0000256" key="2">
    <source>
        <dbReference type="SAM" id="SignalP"/>
    </source>
</evidence>
<dbReference type="RefSeq" id="WP_267562226.1">
    <property type="nucleotide sequence ID" value="NZ_JAPNTZ010000003.1"/>
</dbReference>
<evidence type="ECO:0008006" key="5">
    <source>
        <dbReference type="Google" id="ProtNLM"/>
    </source>
</evidence>
<accession>A0ABT4AVJ0</accession>
<gene>
    <name evidence="3" type="ORF">OWR29_09600</name>
</gene>
<dbReference type="Proteomes" id="UP001151002">
    <property type="component" value="Unassembled WGS sequence"/>
</dbReference>
<dbReference type="EMBL" id="JAPNTZ010000003">
    <property type="protein sequence ID" value="MCY1138251.1"/>
    <property type="molecule type" value="Genomic_DNA"/>
</dbReference>
<feature type="signal peptide" evidence="2">
    <location>
        <begin position="1"/>
        <end position="19"/>
    </location>
</feature>
<proteinExistence type="predicted"/>
<name>A0ABT4AVJ0_9ACTN</name>
<comment type="caution">
    <text evidence="3">The sequence shown here is derived from an EMBL/GenBank/DDBJ whole genome shotgun (WGS) entry which is preliminary data.</text>
</comment>
<keyword evidence="2" id="KW-0732">Signal</keyword>
<protein>
    <recommendedName>
        <fullName evidence="5">Lipoprotein</fullName>
    </recommendedName>
</protein>
<evidence type="ECO:0000256" key="1">
    <source>
        <dbReference type="SAM" id="MobiDB-lite"/>
    </source>
</evidence>
<feature type="chain" id="PRO_5046429339" description="Lipoprotein" evidence="2">
    <location>
        <begin position="20"/>
        <end position="171"/>
    </location>
</feature>